<keyword evidence="2" id="KW-1185">Reference proteome</keyword>
<organism evidence="1 2">
    <name type="scientific">Macleaya cordata</name>
    <name type="common">Five-seeded plume-poppy</name>
    <name type="synonym">Bocconia cordata</name>
    <dbReference type="NCBI Taxonomy" id="56857"/>
    <lineage>
        <taxon>Eukaryota</taxon>
        <taxon>Viridiplantae</taxon>
        <taxon>Streptophyta</taxon>
        <taxon>Embryophyta</taxon>
        <taxon>Tracheophyta</taxon>
        <taxon>Spermatophyta</taxon>
        <taxon>Magnoliopsida</taxon>
        <taxon>Ranunculales</taxon>
        <taxon>Papaveraceae</taxon>
        <taxon>Papaveroideae</taxon>
        <taxon>Macleaya</taxon>
    </lineage>
</organism>
<dbReference type="GO" id="GO:0048364">
    <property type="term" value="P:root development"/>
    <property type="evidence" value="ECO:0007669"/>
    <property type="project" value="InterPro"/>
</dbReference>
<reference evidence="1 2" key="1">
    <citation type="journal article" date="2017" name="Mol. Plant">
        <title>The Genome of Medicinal Plant Macleaya cordata Provides New Insights into Benzylisoquinoline Alkaloids Metabolism.</title>
        <authorList>
            <person name="Liu X."/>
            <person name="Liu Y."/>
            <person name="Huang P."/>
            <person name="Ma Y."/>
            <person name="Qing Z."/>
            <person name="Tang Q."/>
            <person name="Cao H."/>
            <person name="Cheng P."/>
            <person name="Zheng Y."/>
            <person name="Yuan Z."/>
            <person name="Zhou Y."/>
            <person name="Liu J."/>
            <person name="Tang Z."/>
            <person name="Zhuo Y."/>
            <person name="Zhang Y."/>
            <person name="Yu L."/>
            <person name="Huang J."/>
            <person name="Yang P."/>
            <person name="Peng Q."/>
            <person name="Zhang J."/>
            <person name="Jiang W."/>
            <person name="Zhang Z."/>
            <person name="Lin K."/>
            <person name="Ro D.K."/>
            <person name="Chen X."/>
            <person name="Xiong X."/>
            <person name="Shang Y."/>
            <person name="Huang S."/>
            <person name="Zeng J."/>
        </authorList>
    </citation>
    <scope>NUCLEOTIDE SEQUENCE [LARGE SCALE GENOMIC DNA]</scope>
    <source>
        <strain evidence="2">cv. BLH2017</strain>
        <tissue evidence="1">Root</tissue>
    </source>
</reference>
<dbReference type="EMBL" id="MVGT01000743">
    <property type="protein sequence ID" value="OVA15633.1"/>
    <property type="molecule type" value="Genomic_DNA"/>
</dbReference>
<dbReference type="AlphaFoldDB" id="A0A200QYS2"/>
<dbReference type="GO" id="GO:0048367">
    <property type="term" value="P:shoot system development"/>
    <property type="evidence" value="ECO:0007669"/>
    <property type="project" value="InterPro"/>
</dbReference>
<evidence type="ECO:0000313" key="1">
    <source>
        <dbReference type="EMBL" id="OVA15633.1"/>
    </source>
</evidence>
<name>A0A200QYS2_MACCD</name>
<dbReference type="InParanoid" id="A0A200QYS2"/>
<evidence type="ECO:0008006" key="3">
    <source>
        <dbReference type="Google" id="ProtNLM"/>
    </source>
</evidence>
<dbReference type="OrthoDB" id="1701699at2759"/>
<sequence length="320" mass="36590">MAKYRYHIRSTSLPTSTCGHPLTARVEEQLNKMRVELLEQCSSHHQYYTTEMLRDGLFGLKDLYESVEDLLRLPNTERILEKHRHEKWVGEVLDGSLKLLDVSGATRDVLSEMKQNVQETRSILRRRRLPTGGEIDMSSRKKANKEIRKSLGELKRIGGNINKHCLLDSKHQQLDDVVAVVGVLRQVETVAVSLYESLLSRFIFGPGTNAAILGKPCSSGWSLVSKLMIKKNKRLLLASREEQNQLQVNDDEVKKVDVTLMHFILRNRKGPVCRDDEVTIVAQKRLEALEASIQSLEDGLEWVFRQLIKTRVTLLNILNN</sequence>
<dbReference type="Pfam" id="PF03087">
    <property type="entry name" value="BPS1"/>
    <property type="match status" value="1"/>
</dbReference>
<dbReference type="Proteomes" id="UP000195402">
    <property type="component" value="Unassembled WGS sequence"/>
</dbReference>
<dbReference type="InterPro" id="IPR004320">
    <property type="entry name" value="BPS1_pln"/>
</dbReference>
<dbReference type="STRING" id="56857.A0A200QYS2"/>
<protein>
    <recommendedName>
        <fullName evidence="3">DUF241 domain-containing protein</fullName>
    </recommendedName>
</protein>
<accession>A0A200QYS2</accession>
<gene>
    <name evidence="1" type="ORF">BVC80_1313g22</name>
</gene>
<evidence type="ECO:0000313" key="2">
    <source>
        <dbReference type="Proteomes" id="UP000195402"/>
    </source>
</evidence>
<proteinExistence type="predicted"/>
<dbReference type="OMA" id="IVEYYMS"/>
<comment type="caution">
    <text evidence="1">The sequence shown here is derived from an EMBL/GenBank/DDBJ whole genome shotgun (WGS) entry which is preliminary data.</text>
</comment>
<dbReference type="PANTHER" id="PTHR33070:SF120">
    <property type="entry name" value="EXPRESSED PROTEIN"/>
    <property type="match status" value="1"/>
</dbReference>
<dbReference type="PANTHER" id="PTHR33070">
    <property type="entry name" value="OS06G0725500 PROTEIN"/>
    <property type="match status" value="1"/>
</dbReference>